<accession>S9UNM1</accession>
<name>S9UNM1_9TRYP</name>
<gene>
    <name evidence="2" type="ORF">STCU_11430</name>
</gene>
<protein>
    <submittedName>
        <fullName evidence="2">Uncharacterized protein</fullName>
    </submittedName>
</protein>
<evidence type="ECO:0000256" key="1">
    <source>
        <dbReference type="SAM" id="MobiDB-lite"/>
    </source>
</evidence>
<evidence type="ECO:0000313" key="3">
    <source>
        <dbReference type="Proteomes" id="UP000015354"/>
    </source>
</evidence>
<dbReference type="Proteomes" id="UP000015354">
    <property type="component" value="Unassembled WGS sequence"/>
</dbReference>
<dbReference type="EMBL" id="ATMH01011390">
    <property type="protein sequence ID" value="EPY16276.1"/>
    <property type="molecule type" value="Genomic_DNA"/>
</dbReference>
<comment type="caution">
    <text evidence="2">The sequence shown here is derived from an EMBL/GenBank/DDBJ whole genome shotgun (WGS) entry which is preliminary data.</text>
</comment>
<evidence type="ECO:0000313" key="2">
    <source>
        <dbReference type="EMBL" id="EPY16276.1"/>
    </source>
</evidence>
<reference evidence="2 3" key="1">
    <citation type="journal article" date="2013" name="PLoS ONE">
        <title>Predicting the Proteins of Angomonas deanei, Strigomonas culicis and Their Respective Endosymbionts Reveals New Aspects of the Trypanosomatidae Family.</title>
        <authorList>
            <person name="Motta M.C."/>
            <person name="Martins A.C."/>
            <person name="de Souza S.S."/>
            <person name="Catta-Preta C.M."/>
            <person name="Silva R."/>
            <person name="Klein C.C."/>
            <person name="de Almeida L.G."/>
            <person name="de Lima Cunha O."/>
            <person name="Ciapina L.P."/>
            <person name="Brocchi M."/>
            <person name="Colabardini A.C."/>
            <person name="de Araujo Lima B."/>
            <person name="Machado C.R."/>
            <person name="de Almeida Soares C.M."/>
            <person name="Probst C.M."/>
            <person name="de Menezes C.B."/>
            <person name="Thompson C.E."/>
            <person name="Bartholomeu D.C."/>
            <person name="Gradia D.F."/>
            <person name="Pavoni D.P."/>
            <person name="Grisard E.C."/>
            <person name="Fantinatti-Garboggini F."/>
            <person name="Marchini F.K."/>
            <person name="Rodrigues-Luiz G.F."/>
            <person name="Wagner G."/>
            <person name="Goldman G.H."/>
            <person name="Fietto J.L."/>
            <person name="Elias M.C."/>
            <person name="Goldman M.H."/>
            <person name="Sagot M.F."/>
            <person name="Pereira M."/>
            <person name="Stoco P.H."/>
            <person name="de Mendonca-Neto R.P."/>
            <person name="Teixeira S.M."/>
            <person name="Maciel T.E."/>
            <person name="de Oliveira Mendes T.A."/>
            <person name="Urmenyi T.P."/>
            <person name="de Souza W."/>
            <person name="Schenkman S."/>
            <person name="de Vasconcelos A.T."/>
        </authorList>
    </citation>
    <scope>NUCLEOTIDE SEQUENCE [LARGE SCALE GENOMIC DNA]</scope>
</reference>
<feature type="region of interest" description="Disordered" evidence="1">
    <location>
        <begin position="125"/>
        <end position="146"/>
    </location>
</feature>
<proteinExistence type="predicted"/>
<keyword evidence="3" id="KW-1185">Reference proteome</keyword>
<sequence>MPDPGVIPMATLPMRVGGVVRKPQNVAVITALRATPLLPFCGNPAEEDLKAKKQRLAAETLSSCFLVMYDKNEEGRLVPSAAIAPTGAPAVAMAVGKGFNFRPPEDTRSPAHTRLQELRPEALSEEALSDADEDGTPPGLSRGGSVRSLLVRNSSFRNRDRSCGNLIRRRSSRRLAKFKVPQKTRYAFLTTARRTRRACSLPSTTSTRATRRR</sequence>
<dbReference type="OrthoDB" id="281963at2759"/>
<dbReference type="AlphaFoldDB" id="S9UNM1"/>
<feature type="compositionally biased region" description="Acidic residues" evidence="1">
    <location>
        <begin position="125"/>
        <end position="135"/>
    </location>
</feature>
<organism evidence="2 3">
    <name type="scientific">Strigomonas culicis</name>
    <dbReference type="NCBI Taxonomy" id="28005"/>
    <lineage>
        <taxon>Eukaryota</taxon>
        <taxon>Discoba</taxon>
        <taxon>Euglenozoa</taxon>
        <taxon>Kinetoplastea</taxon>
        <taxon>Metakinetoplastina</taxon>
        <taxon>Trypanosomatida</taxon>
        <taxon>Trypanosomatidae</taxon>
        <taxon>Strigomonadinae</taxon>
        <taxon>Strigomonas</taxon>
    </lineage>
</organism>